<accession>A0A9W4TUT3</accession>
<keyword evidence="4" id="KW-0539">Nucleus</keyword>
<feature type="domain" description="BHLH" evidence="6">
    <location>
        <begin position="89"/>
        <end position="165"/>
    </location>
</feature>
<dbReference type="GO" id="GO:0000978">
    <property type="term" value="F:RNA polymerase II cis-regulatory region sequence-specific DNA binding"/>
    <property type="evidence" value="ECO:0007669"/>
    <property type="project" value="TreeGrafter"/>
</dbReference>
<dbReference type="SUPFAM" id="SSF47459">
    <property type="entry name" value="HLH, helix-loop-helix DNA-binding domain"/>
    <property type="match status" value="1"/>
</dbReference>
<feature type="region of interest" description="Disordered" evidence="5">
    <location>
        <begin position="43"/>
        <end position="103"/>
    </location>
</feature>
<dbReference type="EMBL" id="CANTUO010000001">
    <property type="protein sequence ID" value="CAI5757274.1"/>
    <property type="molecule type" value="Genomic_DNA"/>
</dbReference>
<evidence type="ECO:0000256" key="1">
    <source>
        <dbReference type="ARBA" id="ARBA00004123"/>
    </source>
</evidence>
<dbReference type="PROSITE" id="PS50888">
    <property type="entry name" value="BHLH"/>
    <property type="match status" value="1"/>
</dbReference>
<keyword evidence="8" id="KW-1185">Reference proteome</keyword>
<reference evidence="7" key="1">
    <citation type="submission" date="2022-12" db="EMBL/GenBank/DDBJ databases">
        <authorList>
            <person name="Brejova B."/>
        </authorList>
    </citation>
    <scope>NUCLEOTIDE SEQUENCE</scope>
</reference>
<protein>
    <recommendedName>
        <fullName evidence="6">BHLH domain-containing protein</fullName>
    </recommendedName>
</protein>
<feature type="region of interest" description="Disordered" evidence="5">
    <location>
        <begin position="124"/>
        <end position="152"/>
    </location>
</feature>
<comment type="subcellular location">
    <subcellularLocation>
        <location evidence="1">Nucleus</location>
    </subcellularLocation>
</comment>
<evidence type="ECO:0000256" key="3">
    <source>
        <dbReference type="ARBA" id="ARBA00023163"/>
    </source>
</evidence>
<dbReference type="OrthoDB" id="690068at2759"/>
<evidence type="ECO:0000256" key="5">
    <source>
        <dbReference type="SAM" id="MobiDB-lite"/>
    </source>
</evidence>
<dbReference type="Gene3D" id="4.10.280.10">
    <property type="entry name" value="Helix-loop-helix DNA-binding domain"/>
    <property type="match status" value="1"/>
</dbReference>
<evidence type="ECO:0000256" key="2">
    <source>
        <dbReference type="ARBA" id="ARBA00023015"/>
    </source>
</evidence>
<evidence type="ECO:0000313" key="7">
    <source>
        <dbReference type="EMBL" id="CAI5757274.1"/>
    </source>
</evidence>
<keyword evidence="2" id="KW-0805">Transcription regulation</keyword>
<dbReference type="SMART" id="SM00353">
    <property type="entry name" value="HLH"/>
    <property type="match status" value="1"/>
</dbReference>
<proteinExistence type="predicted"/>
<dbReference type="AlphaFoldDB" id="A0A9W4TUT3"/>
<feature type="compositionally biased region" description="Basic and acidic residues" evidence="5">
    <location>
        <begin position="94"/>
        <end position="103"/>
    </location>
</feature>
<dbReference type="InterPro" id="IPR011598">
    <property type="entry name" value="bHLH_dom"/>
</dbReference>
<evidence type="ECO:0000313" key="8">
    <source>
        <dbReference type="Proteomes" id="UP001152885"/>
    </source>
</evidence>
<name>A0A9W4TUT3_9ASCO</name>
<feature type="region of interest" description="Disordered" evidence="5">
    <location>
        <begin position="1"/>
        <end position="23"/>
    </location>
</feature>
<dbReference type="PANTHER" id="PTHR46117">
    <property type="entry name" value="FI24210P1"/>
    <property type="match status" value="1"/>
</dbReference>
<dbReference type="PANTHER" id="PTHR46117:SF3">
    <property type="entry name" value="FI24210P1"/>
    <property type="match status" value="1"/>
</dbReference>
<dbReference type="GO" id="GO:0000981">
    <property type="term" value="F:DNA-binding transcription factor activity, RNA polymerase II-specific"/>
    <property type="evidence" value="ECO:0007669"/>
    <property type="project" value="TreeGrafter"/>
</dbReference>
<sequence length="247" mass="28178">MSQFEGFKDSYNDNSIPNININQQQENNLDNLLSGSLDIKKQLSQSFSSHQPQHSTHGIYKPHSRRNSTYVKSHENSDNEEETEENKAEDDEKDTGNERKRRDNINEKIQELLILIPSEFFDKEPKKSVKKEKSPDDEEKITGTKDGKPNKGQILTKSVEYLQYLQNIIDENNRKEVELIIKLKNLELKVKQNNGEQVQNIPIRVGYTSAEKALGKIGVGPCSENYFRNVLVNSANASKSGRRGSTL</sequence>
<dbReference type="CDD" id="cd11387">
    <property type="entry name" value="bHLHzip_USF_MITF"/>
    <property type="match status" value="1"/>
</dbReference>
<feature type="compositionally biased region" description="Acidic residues" evidence="5">
    <location>
        <begin position="78"/>
        <end position="93"/>
    </location>
</feature>
<evidence type="ECO:0000256" key="4">
    <source>
        <dbReference type="ARBA" id="ARBA00023242"/>
    </source>
</evidence>
<dbReference type="InterPro" id="IPR051732">
    <property type="entry name" value="USF"/>
</dbReference>
<keyword evidence="3" id="KW-0804">Transcription</keyword>
<feature type="compositionally biased region" description="Basic and acidic residues" evidence="5">
    <location>
        <begin position="1"/>
        <end position="11"/>
    </location>
</feature>
<feature type="compositionally biased region" description="Low complexity" evidence="5">
    <location>
        <begin position="44"/>
        <end position="57"/>
    </location>
</feature>
<organism evidence="7 8">
    <name type="scientific">Candida verbasci</name>
    <dbReference type="NCBI Taxonomy" id="1227364"/>
    <lineage>
        <taxon>Eukaryota</taxon>
        <taxon>Fungi</taxon>
        <taxon>Dikarya</taxon>
        <taxon>Ascomycota</taxon>
        <taxon>Saccharomycotina</taxon>
        <taxon>Pichiomycetes</taxon>
        <taxon>Debaryomycetaceae</taxon>
        <taxon>Candida/Lodderomyces clade</taxon>
        <taxon>Candida</taxon>
    </lineage>
</organism>
<dbReference type="GO" id="GO:0005634">
    <property type="term" value="C:nucleus"/>
    <property type="evidence" value="ECO:0007669"/>
    <property type="project" value="UniProtKB-SubCell"/>
</dbReference>
<comment type="caution">
    <text evidence="7">The sequence shown here is derived from an EMBL/GenBank/DDBJ whole genome shotgun (WGS) entry which is preliminary data.</text>
</comment>
<dbReference type="InterPro" id="IPR036638">
    <property type="entry name" value="HLH_DNA-bd_sf"/>
</dbReference>
<dbReference type="Pfam" id="PF00010">
    <property type="entry name" value="HLH"/>
    <property type="match status" value="1"/>
</dbReference>
<feature type="compositionally biased region" description="Basic and acidic residues" evidence="5">
    <location>
        <begin position="124"/>
        <end position="149"/>
    </location>
</feature>
<gene>
    <name evidence="7" type="ORF">CANVERA_P1791</name>
</gene>
<evidence type="ECO:0000259" key="6">
    <source>
        <dbReference type="PROSITE" id="PS50888"/>
    </source>
</evidence>
<dbReference type="Proteomes" id="UP001152885">
    <property type="component" value="Unassembled WGS sequence"/>
</dbReference>
<dbReference type="GO" id="GO:0046983">
    <property type="term" value="F:protein dimerization activity"/>
    <property type="evidence" value="ECO:0007669"/>
    <property type="project" value="InterPro"/>
</dbReference>
<feature type="compositionally biased region" description="Low complexity" evidence="5">
    <location>
        <begin position="12"/>
        <end position="23"/>
    </location>
</feature>